<organism evidence="15 16">
    <name type="scientific">Noviherbaspirillum album</name>
    <dbReference type="NCBI Taxonomy" id="3080276"/>
    <lineage>
        <taxon>Bacteria</taxon>
        <taxon>Pseudomonadati</taxon>
        <taxon>Pseudomonadota</taxon>
        <taxon>Betaproteobacteria</taxon>
        <taxon>Burkholderiales</taxon>
        <taxon>Oxalobacteraceae</taxon>
        <taxon>Noviherbaspirillum</taxon>
    </lineage>
</organism>
<dbReference type="NCBIfam" id="NF004225">
    <property type="entry name" value="PRK05672.1"/>
    <property type="match status" value="1"/>
</dbReference>
<reference evidence="15 16" key="1">
    <citation type="submission" date="2023-10" db="EMBL/GenBank/DDBJ databases">
        <title>Noviherbaspirillum sp. CPCC 100848 genome assembly.</title>
        <authorList>
            <person name="Li X.Y."/>
            <person name="Fang X.M."/>
        </authorList>
    </citation>
    <scope>NUCLEOTIDE SEQUENCE [LARGE SCALE GENOMIC DNA]</scope>
    <source>
        <strain evidence="15 16">CPCC 100848</strain>
    </source>
</reference>
<comment type="function">
    <text evidence="13">DNA polymerase involved in damage-induced mutagenesis and translesion synthesis (TLS). It is not the major replicative DNA polymerase.</text>
</comment>
<dbReference type="CDD" id="cd04485">
    <property type="entry name" value="DnaE_OBF"/>
    <property type="match status" value="1"/>
</dbReference>
<keyword evidence="7 13" id="KW-0548">Nucleotidyltransferase</keyword>
<dbReference type="InterPro" id="IPR016195">
    <property type="entry name" value="Pol/histidinol_Pase-like"/>
</dbReference>
<dbReference type="PANTHER" id="PTHR32294">
    <property type="entry name" value="DNA POLYMERASE III SUBUNIT ALPHA"/>
    <property type="match status" value="1"/>
</dbReference>
<evidence type="ECO:0000256" key="9">
    <source>
        <dbReference type="ARBA" id="ARBA00022763"/>
    </source>
</evidence>
<dbReference type="InterPro" id="IPR003141">
    <property type="entry name" value="Pol/His_phosphatase_N"/>
</dbReference>
<dbReference type="Gene3D" id="3.20.20.140">
    <property type="entry name" value="Metal-dependent hydrolases"/>
    <property type="match status" value="1"/>
</dbReference>
<evidence type="ECO:0000313" key="15">
    <source>
        <dbReference type="EMBL" id="MEC4718381.1"/>
    </source>
</evidence>
<feature type="domain" description="Polymerase/histidinol phosphatase N-terminal" evidence="14">
    <location>
        <begin position="9"/>
        <end position="76"/>
    </location>
</feature>
<dbReference type="RefSeq" id="WP_326505186.1">
    <property type="nucleotide sequence ID" value="NZ_JAWIIV010000002.1"/>
</dbReference>
<dbReference type="Pfam" id="PF02811">
    <property type="entry name" value="PHP"/>
    <property type="match status" value="1"/>
</dbReference>
<dbReference type="InterPro" id="IPR004365">
    <property type="entry name" value="NA-bd_OB_tRNA"/>
</dbReference>
<keyword evidence="11 13" id="KW-0234">DNA repair</keyword>
<proteinExistence type="inferred from homology"/>
<evidence type="ECO:0000256" key="12">
    <source>
        <dbReference type="ARBA" id="ARBA00049244"/>
    </source>
</evidence>
<dbReference type="Pfam" id="PF17657">
    <property type="entry name" value="DNA_pol3_finger"/>
    <property type="match status" value="1"/>
</dbReference>
<dbReference type="EMBL" id="JAWIIV010000002">
    <property type="protein sequence ID" value="MEC4718381.1"/>
    <property type="molecule type" value="Genomic_DNA"/>
</dbReference>
<keyword evidence="8 13" id="KW-0235">DNA replication</keyword>
<dbReference type="NCBIfam" id="TIGR00594">
    <property type="entry name" value="polc"/>
    <property type="match status" value="1"/>
</dbReference>
<keyword evidence="16" id="KW-1185">Reference proteome</keyword>
<sequence length="1051" mass="117153">MFSILSAYAELHCVTCFSFLRGASHPEELVARAAKLGYTSLAITDEGSLAGVVRAHVEAKKHGLHLIIGTEITLECGLKLVLLAMNRDGYGNIAELLTVGRRRAPKGSYLLRREDIVFNGKPRHGAAHLRNMMGCYAVYIGNRALPDEVLMEQAAWFATAFPDRASITVELLQMPDDDMWLERLTALSNATKLPLVAAGDVQMHVRSRKPLHDTITAIRLGKSIAECGLELHPNAEQHLRQRIRLAQIYSRPLLEQTLEIAARCTFSLDQVSYSYPDDIVPAGETATSHLRNLTYQGASQRYPNGIPAKIQELILHELALIEELAFEVYFLVAGDIVAFARRQGILCQGRGSAANSVVAYCLFITEVDPSRMNLLFERFVSRSRKNEPPDIDIDFEHEKREIVIQELYRRYGRHRAALTGAVITFRPRSAIKDVGRALGMDFAQLNALTSSQNWWNGNSIDQEGLREHGLDPESPIVQKLVALCETLLGFPRQLSQHVGGFVIAQDSLCRLAPIENAAMADRTVIEFDKDDIEVLRFIKVDVLALGILSAIRRALDMISDRTGEILTLQDVPSEDAATYEMICKAETVGVFQIESRAQRSMLLRMQPRTFFDLVVEVALVRPGPIHGEMVHPYLRRRQGLEPIEYPSEEVREILGPTLGIPIFQEQLMQLAMACGGFSADDADQLRRALGSWKKKGQLEEYTNKLVTGMLERGYDENYSRRMAKFGEAFASYSFPLSHSASFALLVYVSAWLKCHQPAIFLAALLNSQPMGFYTPSQLIQDAKRFGVKVRPIDVTVSEWDATLEEREEYPGDGSGQPIVRLGLRLVKGLSIEGADNLTMARAIQPFSSVEDMAKRANLSTHDLQALAKANALVVLAGHRRQAAWEVAGMRPMPKLLRDAPIYEESLELPAPTEGEDIVADYHSTGLTLRRHPLALLRDRFTAMNLSSAEELQTFPDRKLARTTGIVTGRQRPGTANGVMFVSIEDETGTTQVIVWPSLVEKQKKEVLNATLLTVYGVWQRDGASTHLIAKMLVDHTAMLGDLNNIKSRDFH</sequence>
<dbReference type="Gene3D" id="1.10.150.870">
    <property type="match status" value="1"/>
</dbReference>
<accession>A0ABU6J419</accession>
<dbReference type="Pfam" id="PF14579">
    <property type="entry name" value="HHH_6"/>
    <property type="match status" value="1"/>
</dbReference>
<comment type="caution">
    <text evidence="15">The sequence shown here is derived from an EMBL/GenBank/DDBJ whole genome shotgun (WGS) entry which is preliminary data.</text>
</comment>
<evidence type="ECO:0000256" key="7">
    <source>
        <dbReference type="ARBA" id="ARBA00022695"/>
    </source>
</evidence>
<evidence type="ECO:0000256" key="5">
    <source>
        <dbReference type="ARBA" id="ARBA00022490"/>
    </source>
</evidence>
<dbReference type="Proteomes" id="UP001352263">
    <property type="component" value="Unassembled WGS sequence"/>
</dbReference>
<evidence type="ECO:0000256" key="8">
    <source>
        <dbReference type="ARBA" id="ARBA00022705"/>
    </source>
</evidence>
<evidence type="ECO:0000256" key="10">
    <source>
        <dbReference type="ARBA" id="ARBA00022932"/>
    </source>
</evidence>
<keyword evidence="10 13" id="KW-0239">DNA-directed DNA polymerase</keyword>
<dbReference type="HAMAP" id="MF_01902">
    <property type="entry name" value="DNApol_error_prone"/>
    <property type="match status" value="1"/>
</dbReference>
<evidence type="ECO:0000256" key="1">
    <source>
        <dbReference type="ARBA" id="ARBA00004496"/>
    </source>
</evidence>
<keyword evidence="9 13" id="KW-0227">DNA damage</keyword>
<comment type="similarity">
    <text evidence="2 13">Belongs to the DNA polymerase type-C family. DnaE2 subfamily.</text>
</comment>
<dbReference type="InterPro" id="IPR040982">
    <property type="entry name" value="DNA_pol3_finger"/>
</dbReference>
<evidence type="ECO:0000313" key="16">
    <source>
        <dbReference type="Proteomes" id="UP001352263"/>
    </source>
</evidence>
<comment type="subcellular location">
    <subcellularLocation>
        <location evidence="1 13">Cytoplasm</location>
    </subcellularLocation>
</comment>
<dbReference type="PANTHER" id="PTHR32294:SF4">
    <property type="entry name" value="ERROR-PRONE DNA POLYMERASE"/>
    <property type="match status" value="1"/>
</dbReference>
<dbReference type="EC" id="2.7.7.7" evidence="3 13"/>
<evidence type="ECO:0000256" key="6">
    <source>
        <dbReference type="ARBA" id="ARBA00022679"/>
    </source>
</evidence>
<keyword evidence="6 13" id="KW-0808">Transferase</keyword>
<evidence type="ECO:0000256" key="13">
    <source>
        <dbReference type="HAMAP-Rule" id="MF_01902"/>
    </source>
</evidence>
<dbReference type="SMART" id="SM00481">
    <property type="entry name" value="POLIIIAc"/>
    <property type="match status" value="1"/>
</dbReference>
<gene>
    <name evidence="13" type="primary">dnaE2</name>
    <name evidence="15" type="ORF">RY831_04440</name>
</gene>
<dbReference type="SUPFAM" id="SSF89550">
    <property type="entry name" value="PHP domain-like"/>
    <property type="match status" value="1"/>
</dbReference>
<dbReference type="InterPro" id="IPR004805">
    <property type="entry name" value="DnaE2/DnaE/PolC"/>
</dbReference>
<name>A0ABU6J419_9BURK</name>
<protein>
    <recommendedName>
        <fullName evidence="4 13">Error-prone DNA polymerase</fullName>
        <ecNumber evidence="3 13">2.7.7.7</ecNumber>
    </recommendedName>
</protein>
<dbReference type="InterPro" id="IPR029460">
    <property type="entry name" value="DNAPol_HHH"/>
</dbReference>
<evidence type="ECO:0000256" key="4">
    <source>
        <dbReference type="ARBA" id="ARBA00017273"/>
    </source>
</evidence>
<evidence type="ECO:0000256" key="2">
    <source>
        <dbReference type="ARBA" id="ARBA00007391"/>
    </source>
</evidence>
<dbReference type="InterPro" id="IPR011708">
    <property type="entry name" value="DNA_pol3_alpha_NTPase_dom"/>
</dbReference>
<comment type="catalytic activity">
    <reaction evidence="12 13">
        <text>DNA(n) + a 2'-deoxyribonucleoside 5'-triphosphate = DNA(n+1) + diphosphate</text>
        <dbReference type="Rhea" id="RHEA:22508"/>
        <dbReference type="Rhea" id="RHEA-COMP:17339"/>
        <dbReference type="Rhea" id="RHEA-COMP:17340"/>
        <dbReference type="ChEBI" id="CHEBI:33019"/>
        <dbReference type="ChEBI" id="CHEBI:61560"/>
        <dbReference type="ChEBI" id="CHEBI:173112"/>
        <dbReference type="EC" id="2.7.7.7"/>
    </reaction>
</comment>
<dbReference type="InterPro" id="IPR023073">
    <property type="entry name" value="DnaE2"/>
</dbReference>
<evidence type="ECO:0000259" key="14">
    <source>
        <dbReference type="SMART" id="SM00481"/>
    </source>
</evidence>
<evidence type="ECO:0000256" key="11">
    <source>
        <dbReference type="ARBA" id="ARBA00023204"/>
    </source>
</evidence>
<keyword evidence="5 13" id="KW-0963">Cytoplasm</keyword>
<dbReference type="Pfam" id="PF07733">
    <property type="entry name" value="DNA_pol3_alpha"/>
    <property type="match status" value="1"/>
</dbReference>
<dbReference type="Pfam" id="PF01336">
    <property type="entry name" value="tRNA_anti-codon"/>
    <property type="match status" value="1"/>
</dbReference>
<evidence type="ECO:0000256" key="3">
    <source>
        <dbReference type="ARBA" id="ARBA00012417"/>
    </source>
</evidence>
<dbReference type="InterPro" id="IPR004013">
    <property type="entry name" value="PHP_dom"/>
</dbReference>
<dbReference type="CDD" id="cd07434">
    <property type="entry name" value="PHP_PolIIIA_DnaE2"/>
    <property type="match status" value="1"/>
</dbReference>